<proteinExistence type="predicted"/>
<dbReference type="AlphaFoldDB" id="A0A6V7WT86"/>
<reference evidence="2 3" key="1">
    <citation type="submission" date="2020-08" db="EMBL/GenBank/DDBJ databases">
        <authorList>
            <person name="Koutsovoulos G."/>
            <person name="Danchin GJ E."/>
        </authorList>
    </citation>
    <scope>NUCLEOTIDE SEQUENCE [LARGE SCALE GENOMIC DNA]</scope>
</reference>
<dbReference type="Proteomes" id="UP000580250">
    <property type="component" value="Unassembled WGS sequence"/>
</dbReference>
<sequence>MFFRTIAEFLFKEFEFYIWLLFCTLYALYCMFFIKPILFSGIYLLGFSILLLVIERIMESLFSTVYPHTTILF</sequence>
<evidence type="ECO:0000313" key="3">
    <source>
        <dbReference type="Proteomes" id="UP000580250"/>
    </source>
</evidence>
<feature type="transmembrane region" description="Helical" evidence="1">
    <location>
        <begin position="41"/>
        <end position="58"/>
    </location>
</feature>
<feature type="transmembrane region" description="Helical" evidence="1">
    <location>
        <begin position="16"/>
        <end position="34"/>
    </location>
</feature>
<evidence type="ECO:0000256" key="1">
    <source>
        <dbReference type="SAM" id="Phobius"/>
    </source>
</evidence>
<dbReference type="EMBL" id="CAJEWN010000793">
    <property type="protein sequence ID" value="CAD2190197.1"/>
    <property type="molecule type" value="Genomic_DNA"/>
</dbReference>
<protein>
    <submittedName>
        <fullName evidence="2">Uncharacterized protein</fullName>
    </submittedName>
</protein>
<name>A0A6V7WT86_MELEN</name>
<keyword evidence="1" id="KW-0472">Membrane</keyword>
<keyword evidence="1" id="KW-0812">Transmembrane</keyword>
<comment type="caution">
    <text evidence="2">The sequence shown here is derived from an EMBL/GenBank/DDBJ whole genome shotgun (WGS) entry which is preliminary data.</text>
</comment>
<evidence type="ECO:0000313" key="2">
    <source>
        <dbReference type="EMBL" id="CAD2190197.1"/>
    </source>
</evidence>
<keyword evidence="1" id="KW-1133">Transmembrane helix</keyword>
<accession>A0A6V7WT86</accession>
<gene>
    <name evidence="2" type="ORF">MENT_LOCUS42969</name>
</gene>
<organism evidence="2 3">
    <name type="scientific">Meloidogyne enterolobii</name>
    <name type="common">Root-knot nematode worm</name>
    <name type="synonym">Meloidogyne mayaguensis</name>
    <dbReference type="NCBI Taxonomy" id="390850"/>
    <lineage>
        <taxon>Eukaryota</taxon>
        <taxon>Metazoa</taxon>
        <taxon>Ecdysozoa</taxon>
        <taxon>Nematoda</taxon>
        <taxon>Chromadorea</taxon>
        <taxon>Rhabditida</taxon>
        <taxon>Tylenchina</taxon>
        <taxon>Tylenchomorpha</taxon>
        <taxon>Tylenchoidea</taxon>
        <taxon>Meloidogynidae</taxon>
        <taxon>Meloidogyninae</taxon>
        <taxon>Meloidogyne</taxon>
    </lineage>
</organism>